<organism evidence="3">
    <name type="scientific">Echinostoma caproni</name>
    <dbReference type="NCBI Taxonomy" id="27848"/>
    <lineage>
        <taxon>Eukaryota</taxon>
        <taxon>Metazoa</taxon>
        <taxon>Spiralia</taxon>
        <taxon>Lophotrochozoa</taxon>
        <taxon>Platyhelminthes</taxon>
        <taxon>Trematoda</taxon>
        <taxon>Digenea</taxon>
        <taxon>Plagiorchiida</taxon>
        <taxon>Echinostomata</taxon>
        <taxon>Echinostomatoidea</taxon>
        <taxon>Echinostomatidae</taxon>
        <taxon>Echinostoma</taxon>
    </lineage>
</organism>
<evidence type="ECO:0000313" key="1">
    <source>
        <dbReference type="EMBL" id="VDP86065.1"/>
    </source>
</evidence>
<gene>
    <name evidence="1" type="ORF">ECPE_LOCUS9846</name>
</gene>
<dbReference type="Proteomes" id="UP000272942">
    <property type="component" value="Unassembled WGS sequence"/>
</dbReference>
<sequence>MLVGTPNPAELLAISGQSRLHLRLREMLGKNKSSYSPPGLQKQIDSIIDYGETAYPDFPGSLEEEAAVFRKHGLPLLVWPSGATAEELQEVRHFPYNTRNY</sequence>
<protein>
    <submittedName>
        <fullName evidence="3">Glycosyl transferase</fullName>
    </submittedName>
</protein>
<reference evidence="3" key="1">
    <citation type="submission" date="2016-06" db="UniProtKB">
        <authorList>
            <consortium name="WormBaseParasite"/>
        </authorList>
    </citation>
    <scope>IDENTIFICATION</scope>
</reference>
<dbReference type="EMBL" id="UZAN01048059">
    <property type="protein sequence ID" value="VDP86065.1"/>
    <property type="molecule type" value="Genomic_DNA"/>
</dbReference>
<accession>A0A183ASB1</accession>
<proteinExistence type="predicted"/>
<dbReference type="OrthoDB" id="6258677at2759"/>
<dbReference type="AlphaFoldDB" id="A0A183ASB1"/>
<evidence type="ECO:0000313" key="3">
    <source>
        <dbReference type="WBParaSite" id="ECPE_0000987701-mRNA-1"/>
    </source>
</evidence>
<dbReference type="WBParaSite" id="ECPE_0000987701-mRNA-1">
    <property type="protein sequence ID" value="ECPE_0000987701-mRNA-1"/>
    <property type="gene ID" value="ECPE_0000987701"/>
</dbReference>
<evidence type="ECO:0000313" key="2">
    <source>
        <dbReference type="Proteomes" id="UP000272942"/>
    </source>
</evidence>
<keyword evidence="2" id="KW-1185">Reference proteome</keyword>
<reference evidence="1 2" key="2">
    <citation type="submission" date="2018-11" db="EMBL/GenBank/DDBJ databases">
        <authorList>
            <consortium name="Pathogen Informatics"/>
        </authorList>
    </citation>
    <scope>NUCLEOTIDE SEQUENCE [LARGE SCALE GENOMIC DNA]</scope>
    <source>
        <strain evidence="1 2">Egypt</strain>
    </source>
</reference>
<name>A0A183ASB1_9TREM</name>